<keyword evidence="4" id="KW-0812">Transmembrane</keyword>
<evidence type="ECO:0000256" key="3">
    <source>
        <dbReference type="PIRSR" id="PIRSR603782-2"/>
    </source>
</evidence>
<evidence type="ECO:0000313" key="6">
    <source>
        <dbReference type="Proteomes" id="UP001193389"/>
    </source>
</evidence>
<evidence type="ECO:0000256" key="1">
    <source>
        <dbReference type="ARBA" id="ARBA00010996"/>
    </source>
</evidence>
<dbReference type="EMBL" id="AP018694">
    <property type="protein sequence ID" value="BBE15955.1"/>
    <property type="molecule type" value="Genomic_DNA"/>
</dbReference>
<dbReference type="RefSeq" id="WP_318349069.1">
    <property type="nucleotide sequence ID" value="NZ_AP018694.1"/>
</dbReference>
<evidence type="ECO:0000313" key="5">
    <source>
        <dbReference type="EMBL" id="BBE15955.1"/>
    </source>
</evidence>
<keyword evidence="2" id="KW-0186">Copper</keyword>
<feature type="binding site" evidence="2">
    <location>
        <position position="99"/>
    </location>
    <ligand>
        <name>Cu cation</name>
        <dbReference type="ChEBI" id="CHEBI:23378"/>
    </ligand>
</feature>
<dbReference type="InterPro" id="IPR036249">
    <property type="entry name" value="Thioredoxin-like_sf"/>
</dbReference>
<dbReference type="KEGG" id="anf:AQPE_0091"/>
<dbReference type="InterPro" id="IPR003782">
    <property type="entry name" value="SCO1/SenC"/>
</dbReference>
<dbReference type="Pfam" id="PF02630">
    <property type="entry name" value="SCO1-SenC"/>
    <property type="match status" value="1"/>
</dbReference>
<proteinExistence type="inferred from homology"/>
<dbReference type="AlphaFoldDB" id="A0A5K7S3A9"/>
<evidence type="ECO:0000256" key="2">
    <source>
        <dbReference type="PIRSR" id="PIRSR603782-1"/>
    </source>
</evidence>
<feature type="transmembrane region" description="Helical" evidence="4">
    <location>
        <begin position="259"/>
        <end position="277"/>
    </location>
</feature>
<sequence length="283" mass="31913">MGQKVKIRVLFSLLVDFTFRVGSGKLFFSLTFILLLSGINLFGQKVFDDKTQDPEIGIVEHLDTFLPTDIYLIDENNQRVCLTDLIDKPTIINWVYFRCPGICSPLMEGLAKVMDESDMVPGVDYQVLTISFDPRETIDLGIKKKANYLNLVNKKEAIAKGWHFFVSDSLSIAKGTNATGFKYKRAGMDFTHAASICVVSPKGKITRYLNGIYFLPFDLKMAIVESSKGMSAPTINKIMQYCFSYDPVGKAYVLNVTKISGTLILFFALVFFLILIFKPKRKK</sequence>
<dbReference type="SUPFAM" id="SSF52833">
    <property type="entry name" value="Thioredoxin-like"/>
    <property type="match status" value="1"/>
</dbReference>
<dbReference type="GO" id="GO:0046872">
    <property type="term" value="F:metal ion binding"/>
    <property type="evidence" value="ECO:0007669"/>
    <property type="project" value="UniProtKB-KW"/>
</dbReference>
<feature type="disulfide bond" description="Redox-active" evidence="3">
    <location>
        <begin position="99"/>
        <end position="103"/>
    </location>
</feature>
<keyword evidence="2" id="KW-0479">Metal-binding</keyword>
<feature type="binding site" evidence="2">
    <location>
        <position position="103"/>
    </location>
    <ligand>
        <name>Cu cation</name>
        <dbReference type="ChEBI" id="CHEBI:23378"/>
    </ligand>
</feature>
<gene>
    <name evidence="5" type="ORF">AQPE_0091</name>
</gene>
<organism evidence="5 6">
    <name type="scientific">Aquipluma nitroreducens</name>
    <dbReference type="NCBI Taxonomy" id="2010828"/>
    <lineage>
        <taxon>Bacteria</taxon>
        <taxon>Pseudomonadati</taxon>
        <taxon>Bacteroidota</taxon>
        <taxon>Bacteroidia</taxon>
        <taxon>Marinilabiliales</taxon>
        <taxon>Prolixibacteraceae</taxon>
        <taxon>Aquipluma</taxon>
    </lineage>
</organism>
<dbReference type="Gene3D" id="3.40.30.10">
    <property type="entry name" value="Glutaredoxin"/>
    <property type="match status" value="1"/>
</dbReference>
<feature type="transmembrane region" description="Helical" evidence="4">
    <location>
        <begin position="26"/>
        <end position="43"/>
    </location>
</feature>
<dbReference type="CDD" id="cd02968">
    <property type="entry name" value="SCO"/>
    <property type="match status" value="1"/>
</dbReference>
<comment type="similarity">
    <text evidence="1">Belongs to the SCO1/2 family.</text>
</comment>
<accession>A0A5K7S3A9</accession>
<dbReference type="PANTHER" id="PTHR12151">
    <property type="entry name" value="ELECTRON TRANSPORT PROTIN SCO1/SENC FAMILY MEMBER"/>
    <property type="match status" value="1"/>
</dbReference>
<evidence type="ECO:0000256" key="4">
    <source>
        <dbReference type="SAM" id="Phobius"/>
    </source>
</evidence>
<protein>
    <submittedName>
        <fullName evidence="5">SCO1/SenC family protein</fullName>
    </submittedName>
</protein>
<keyword evidence="3" id="KW-1015">Disulfide bond</keyword>
<dbReference type="PANTHER" id="PTHR12151:SF8">
    <property type="entry name" value="THIOREDOXIN DOMAIN-CONTAINING PROTEIN"/>
    <property type="match status" value="1"/>
</dbReference>
<keyword evidence="4" id="KW-0472">Membrane</keyword>
<dbReference type="Proteomes" id="UP001193389">
    <property type="component" value="Chromosome"/>
</dbReference>
<keyword evidence="6" id="KW-1185">Reference proteome</keyword>
<reference evidence="5" key="1">
    <citation type="journal article" date="2020" name="Int. J. Syst. Evol. Microbiol.">
        <title>Aquipluma nitroreducens gen. nov. sp. nov., a novel facultatively anaerobic bacterium isolated from a freshwater lake.</title>
        <authorList>
            <person name="Watanabe M."/>
            <person name="Kojima H."/>
            <person name="Fukui M."/>
        </authorList>
    </citation>
    <scope>NUCLEOTIDE SEQUENCE</scope>
    <source>
        <strain evidence="5">MeG22</strain>
    </source>
</reference>
<keyword evidence="4" id="KW-1133">Transmembrane helix</keyword>
<name>A0A5K7S3A9_9BACT</name>